<sequence>MIGDVTPVGWRAGPTRRKRGPLRIIVGLALLIAGGVAVVIGITGAVTARSAIEDNAVARAPLGQPTSFRAEAGQRYTVYVIFSGGVFSNTDRQEQIIARTACETSSGAQFRGAFQGSSVTLGSASTVGRFTAPGGEISVNCAGPSTDAYVVTPGGTGIFRSIIEIIAGAFGAVGGLLLLIWGLIGRRVPA</sequence>
<proteinExistence type="predicted"/>
<dbReference type="EMBL" id="JAPDOD010000026">
    <property type="protein sequence ID" value="MDA0163618.1"/>
    <property type="molecule type" value="Genomic_DNA"/>
</dbReference>
<dbReference type="AlphaFoldDB" id="A0A9X3S7P1"/>
<keyword evidence="1" id="KW-0472">Membrane</keyword>
<comment type="caution">
    <text evidence="2">The sequence shown here is derived from an EMBL/GenBank/DDBJ whole genome shotgun (WGS) entry which is preliminary data.</text>
</comment>
<keyword evidence="1" id="KW-0812">Transmembrane</keyword>
<dbReference type="RefSeq" id="WP_270042863.1">
    <property type="nucleotide sequence ID" value="NZ_JAPDOD010000026.1"/>
</dbReference>
<evidence type="ECO:0000313" key="3">
    <source>
        <dbReference type="Proteomes" id="UP001149140"/>
    </source>
</evidence>
<feature type="transmembrane region" description="Helical" evidence="1">
    <location>
        <begin position="162"/>
        <end position="184"/>
    </location>
</feature>
<evidence type="ECO:0000313" key="2">
    <source>
        <dbReference type="EMBL" id="MDA0163618.1"/>
    </source>
</evidence>
<keyword evidence="3" id="KW-1185">Reference proteome</keyword>
<protein>
    <submittedName>
        <fullName evidence="2">Uncharacterized protein</fullName>
    </submittedName>
</protein>
<organism evidence="2 3">
    <name type="scientific">Solirubrobacter ginsenosidimutans</name>
    <dbReference type="NCBI Taxonomy" id="490573"/>
    <lineage>
        <taxon>Bacteria</taxon>
        <taxon>Bacillati</taxon>
        <taxon>Actinomycetota</taxon>
        <taxon>Thermoleophilia</taxon>
        <taxon>Solirubrobacterales</taxon>
        <taxon>Solirubrobacteraceae</taxon>
        <taxon>Solirubrobacter</taxon>
    </lineage>
</organism>
<evidence type="ECO:0000256" key="1">
    <source>
        <dbReference type="SAM" id="Phobius"/>
    </source>
</evidence>
<feature type="transmembrane region" description="Helical" evidence="1">
    <location>
        <begin position="24"/>
        <end position="46"/>
    </location>
</feature>
<reference evidence="2" key="1">
    <citation type="submission" date="2022-10" db="EMBL/GenBank/DDBJ databases">
        <title>The WGS of Solirubrobacter ginsenosidimutans DSM 21036.</title>
        <authorList>
            <person name="Jiang Z."/>
        </authorList>
    </citation>
    <scope>NUCLEOTIDE SEQUENCE</scope>
    <source>
        <strain evidence="2">DSM 21036</strain>
    </source>
</reference>
<gene>
    <name evidence="2" type="ORF">OM076_25315</name>
</gene>
<keyword evidence="1" id="KW-1133">Transmembrane helix</keyword>
<name>A0A9X3S7P1_9ACTN</name>
<dbReference type="Proteomes" id="UP001149140">
    <property type="component" value="Unassembled WGS sequence"/>
</dbReference>
<accession>A0A9X3S7P1</accession>